<accession>A0A4Y7JU04</accession>
<dbReference type="OrthoDB" id="2020776at2759"/>
<evidence type="ECO:0000313" key="4">
    <source>
        <dbReference type="Proteomes" id="UP000316621"/>
    </source>
</evidence>
<keyword evidence="2" id="KW-0472">Membrane</keyword>
<evidence type="ECO:0000256" key="2">
    <source>
        <dbReference type="SAM" id="Phobius"/>
    </source>
</evidence>
<dbReference type="EMBL" id="CM010720">
    <property type="protein sequence ID" value="RZC64563.1"/>
    <property type="molecule type" value="Genomic_DNA"/>
</dbReference>
<feature type="compositionally biased region" description="Low complexity" evidence="1">
    <location>
        <begin position="136"/>
        <end position="146"/>
    </location>
</feature>
<keyword evidence="2" id="KW-0812">Transmembrane</keyword>
<evidence type="ECO:0000313" key="3">
    <source>
        <dbReference type="EMBL" id="RZC64563.1"/>
    </source>
</evidence>
<dbReference type="Gramene" id="RZC64563">
    <property type="protein sequence ID" value="RZC64563"/>
    <property type="gene ID" value="C5167_008256"/>
</dbReference>
<keyword evidence="2" id="KW-1133">Transmembrane helix</keyword>
<dbReference type="OMA" id="HETFLPD"/>
<feature type="transmembrane region" description="Helical" evidence="2">
    <location>
        <begin position="288"/>
        <end position="309"/>
    </location>
</feature>
<feature type="transmembrane region" description="Helical" evidence="2">
    <location>
        <begin position="400"/>
        <end position="415"/>
    </location>
</feature>
<dbReference type="PANTHER" id="PTHR35310">
    <property type="entry name" value="CELL WALL INTEGRITY/STRESS RESPONSE COMPONENT-LIKE PROTEIN"/>
    <property type="match status" value="1"/>
</dbReference>
<feature type="region of interest" description="Disordered" evidence="1">
    <location>
        <begin position="136"/>
        <end position="169"/>
    </location>
</feature>
<keyword evidence="4" id="KW-1185">Reference proteome</keyword>
<organism evidence="3 4">
    <name type="scientific">Papaver somniferum</name>
    <name type="common">Opium poppy</name>
    <dbReference type="NCBI Taxonomy" id="3469"/>
    <lineage>
        <taxon>Eukaryota</taxon>
        <taxon>Viridiplantae</taxon>
        <taxon>Streptophyta</taxon>
        <taxon>Embryophyta</taxon>
        <taxon>Tracheophyta</taxon>
        <taxon>Spermatophyta</taxon>
        <taxon>Magnoliopsida</taxon>
        <taxon>Ranunculales</taxon>
        <taxon>Papaveraceae</taxon>
        <taxon>Papaveroideae</taxon>
        <taxon>Papaver</taxon>
    </lineage>
</organism>
<feature type="region of interest" description="Disordered" evidence="1">
    <location>
        <begin position="53"/>
        <end position="121"/>
    </location>
</feature>
<dbReference type="Proteomes" id="UP000316621">
    <property type="component" value="Chromosome 6"/>
</dbReference>
<proteinExistence type="predicted"/>
<gene>
    <name evidence="3" type="ORF">C5167_008256</name>
</gene>
<feature type="transmembrane region" description="Helical" evidence="2">
    <location>
        <begin position="256"/>
        <end position="276"/>
    </location>
</feature>
<protein>
    <submittedName>
        <fullName evidence="3">Uncharacterized protein</fullName>
    </submittedName>
</protein>
<dbReference type="PANTHER" id="PTHR35310:SF1">
    <property type="entry name" value="CELL WALL INTEGRITY_STRESS RESPONSE COMPONENT-LIKE PROTEIN"/>
    <property type="match status" value="1"/>
</dbReference>
<name>A0A4Y7JU04_PAPSO</name>
<feature type="transmembrane region" description="Helical" evidence="2">
    <location>
        <begin position="362"/>
        <end position="380"/>
    </location>
</feature>
<reference evidence="3 4" key="1">
    <citation type="journal article" date="2018" name="Science">
        <title>The opium poppy genome and morphinan production.</title>
        <authorList>
            <person name="Guo L."/>
            <person name="Winzer T."/>
            <person name="Yang X."/>
            <person name="Li Y."/>
            <person name="Ning Z."/>
            <person name="He Z."/>
            <person name="Teodor R."/>
            <person name="Lu Y."/>
            <person name="Bowser T.A."/>
            <person name="Graham I.A."/>
            <person name="Ye K."/>
        </authorList>
    </citation>
    <scope>NUCLEOTIDE SEQUENCE [LARGE SCALE GENOMIC DNA]</scope>
    <source>
        <strain evidence="4">cv. HN1</strain>
        <tissue evidence="3">Leaves</tissue>
    </source>
</reference>
<sequence>MSFKKLFLLYFVFILISSIFISSTFSSQQLQRKQSIGGTRKLFSVEETEDEDYLQKPKKKKTIKQDDQDTPIVKPKKKPIKEDDQEEIQKPSKQDDDEDIQILKPKKKTMKPVTKTSNKNTTISISLPKTLLVKKLNSTKSSSPSTKKSHHLSKESKPVSTSKNKTPELLKSNKIQTENKPKKPITPIWMLEDDTTDFISEFTELPSRFQETLIPDLERMSTKSKAYINRANKEITEGYIKPYIGKTNAKKYASQIASIISAISILVPLILVSLIFNKIKTYFSLQKIIIFIQIYLSIYFSILSLSALITGLEPLKFFFATSQSRYICLQILQTLGYVLYLLLLLMYLVLVFSTETGLSTKVLGLGQTIVGFAVGLHYYVTVFHRAVLNQPPKSNWKINGVYAVCFLVICVFAGAERRKKAYLEDGGDEGKKS</sequence>
<dbReference type="AlphaFoldDB" id="A0A4Y7JU04"/>
<evidence type="ECO:0000256" key="1">
    <source>
        <dbReference type="SAM" id="MobiDB-lite"/>
    </source>
</evidence>
<feature type="transmembrane region" description="Helical" evidence="2">
    <location>
        <begin position="329"/>
        <end position="350"/>
    </location>
</feature>